<dbReference type="GO" id="GO:0015562">
    <property type="term" value="F:efflux transmembrane transporter activity"/>
    <property type="evidence" value="ECO:0007669"/>
    <property type="project" value="InterPro"/>
</dbReference>
<keyword evidence="2" id="KW-1134">Transmembrane beta strand</keyword>
<evidence type="ECO:0000256" key="4">
    <source>
        <dbReference type="ARBA" id="ARBA00023136"/>
    </source>
</evidence>
<accession>A0A5C1E4L5</accession>
<gene>
    <name evidence="7" type="ORF">OTERR_03900</name>
</gene>
<dbReference type="EMBL" id="CP022579">
    <property type="protein sequence ID" value="QEL63866.1"/>
    <property type="molecule type" value="Genomic_DNA"/>
</dbReference>
<keyword evidence="3" id="KW-0812">Transmembrane</keyword>
<dbReference type="PANTHER" id="PTHR30026:SF20">
    <property type="entry name" value="OUTER MEMBRANE PROTEIN TOLC"/>
    <property type="match status" value="1"/>
</dbReference>
<keyword evidence="6" id="KW-0732">Signal</keyword>
<proteinExistence type="predicted"/>
<comment type="subcellular location">
    <subcellularLocation>
        <location evidence="1">Cell outer membrane</location>
    </subcellularLocation>
</comment>
<feature type="chain" id="PRO_5022865261" description="Outer membrane efflux protein" evidence="6">
    <location>
        <begin position="31"/>
        <end position="424"/>
    </location>
</feature>
<dbReference type="AlphaFoldDB" id="A0A5C1E4L5"/>
<dbReference type="SUPFAM" id="SSF56954">
    <property type="entry name" value="Outer membrane efflux proteins (OEP)"/>
    <property type="match status" value="1"/>
</dbReference>
<evidence type="ECO:0000256" key="5">
    <source>
        <dbReference type="ARBA" id="ARBA00023237"/>
    </source>
</evidence>
<evidence type="ECO:0000313" key="8">
    <source>
        <dbReference type="Proteomes" id="UP000323671"/>
    </source>
</evidence>
<protein>
    <recommendedName>
        <fullName evidence="9">Outer membrane efflux protein</fullName>
    </recommendedName>
</protein>
<sequence length="424" mass="45628">MTFREFPLCRRQRPLAFLVTALLAGSAWGAADLPPANEVKAAIAAAPLVAAARAGLTAESANRERLNAGPYEWTTRLSDQQRRLRNAPNEGPRGPFNEWSVALERPVRLPAKAEADAALGEQGETTARIAVEDAQHETARQLLAAWFQWLRARVAADQSQAQAKLLSQLAGSTARRHTLGDAARLEAMQADAAAAQADAQWRQAQARLQATSQELRVRFPAIAQPDDVRLPSPEPLVGSLAAWQDSIASKSHELALAGAETRQARLAAQRAEAERTPDPVVGVHVGSDRGGEEKLVGVSLSIPFAGDARRAAARSQAARANAVAYREEALRQQVNADIASRHATASAAQLAWERADQAARQLEATADLSARALALGEAGLAEVLLARRQAGEGRLAAELTRLDALEARYRLELDAHRLWDYDAD</sequence>
<dbReference type="GO" id="GO:0015288">
    <property type="term" value="F:porin activity"/>
    <property type="evidence" value="ECO:0007669"/>
    <property type="project" value="TreeGrafter"/>
</dbReference>
<evidence type="ECO:0000256" key="1">
    <source>
        <dbReference type="ARBA" id="ARBA00004442"/>
    </source>
</evidence>
<dbReference type="GO" id="GO:1990281">
    <property type="term" value="C:efflux pump complex"/>
    <property type="evidence" value="ECO:0007669"/>
    <property type="project" value="TreeGrafter"/>
</dbReference>
<organism evidence="7 8">
    <name type="scientific">Oryzomicrobium terrae</name>
    <dbReference type="NCBI Taxonomy" id="1735038"/>
    <lineage>
        <taxon>Bacteria</taxon>
        <taxon>Pseudomonadati</taxon>
        <taxon>Pseudomonadota</taxon>
        <taxon>Betaproteobacteria</taxon>
        <taxon>Rhodocyclales</taxon>
        <taxon>Rhodocyclaceae</taxon>
        <taxon>Oryzomicrobium</taxon>
    </lineage>
</organism>
<dbReference type="GO" id="GO:0009279">
    <property type="term" value="C:cell outer membrane"/>
    <property type="evidence" value="ECO:0007669"/>
    <property type="project" value="UniProtKB-SubCell"/>
</dbReference>
<name>A0A5C1E4L5_9RHOO</name>
<evidence type="ECO:0000256" key="3">
    <source>
        <dbReference type="ARBA" id="ARBA00022692"/>
    </source>
</evidence>
<dbReference type="KEGG" id="otr:OTERR_03900"/>
<evidence type="ECO:0000313" key="7">
    <source>
        <dbReference type="EMBL" id="QEL63866.1"/>
    </source>
</evidence>
<feature type="signal peptide" evidence="6">
    <location>
        <begin position="1"/>
        <end position="30"/>
    </location>
</feature>
<dbReference type="InterPro" id="IPR051906">
    <property type="entry name" value="TolC-like"/>
</dbReference>
<dbReference type="Proteomes" id="UP000323671">
    <property type="component" value="Chromosome"/>
</dbReference>
<dbReference type="Gene3D" id="1.20.1600.10">
    <property type="entry name" value="Outer membrane efflux proteins (OEP)"/>
    <property type="match status" value="1"/>
</dbReference>
<reference evidence="7 8" key="1">
    <citation type="submission" date="2017-07" db="EMBL/GenBank/DDBJ databases">
        <title>Complete genome sequence of Oryzomicrobium terrae TPP412.</title>
        <authorList>
            <person name="Chiu L.-W."/>
            <person name="Lo K.-J."/>
            <person name="Tsai Y.-M."/>
            <person name="Lin S.-S."/>
            <person name="Kuo C.-H."/>
            <person name="Liu C.-T."/>
        </authorList>
    </citation>
    <scope>NUCLEOTIDE SEQUENCE [LARGE SCALE GENOMIC DNA]</scope>
    <source>
        <strain evidence="7 8">TPP412</strain>
    </source>
</reference>
<dbReference type="PANTHER" id="PTHR30026">
    <property type="entry name" value="OUTER MEMBRANE PROTEIN TOLC"/>
    <property type="match status" value="1"/>
</dbReference>
<keyword evidence="8" id="KW-1185">Reference proteome</keyword>
<dbReference type="RefSeq" id="WP_149424693.1">
    <property type="nucleotide sequence ID" value="NZ_CP022579.1"/>
</dbReference>
<keyword evidence="5" id="KW-0998">Cell outer membrane</keyword>
<keyword evidence="4" id="KW-0472">Membrane</keyword>
<evidence type="ECO:0000256" key="2">
    <source>
        <dbReference type="ARBA" id="ARBA00022452"/>
    </source>
</evidence>
<evidence type="ECO:0008006" key="9">
    <source>
        <dbReference type="Google" id="ProtNLM"/>
    </source>
</evidence>
<evidence type="ECO:0000256" key="6">
    <source>
        <dbReference type="SAM" id="SignalP"/>
    </source>
</evidence>